<dbReference type="GO" id="GO:0032259">
    <property type="term" value="P:methylation"/>
    <property type="evidence" value="ECO:0007669"/>
    <property type="project" value="UniProtKB-KW"/>
</dbReference>
<proteinExistence type="predicted"/>
<protein>
    <submittedName>
        <fullName evidence="1">3-demethylubiquinone-9 3-methyltransferase</fullName>
    </submittedName>
</protein>
<name>A0A0B0P554_GOSAR</name>
<dbReference type="GO" id="GO:0008168">
    <property type="term" value="F:methyltransferase activity"/>
    <property type="evidence" value="ECO:0007669"/>
    <property type="project" value="UniProtKB-KW"/>
</dbReference>
<keyword evidence="1" id="KW-0808">Transferase</keyword>
<reference evidence="2" key="1">
    <citation type="submission" date="2014-09" db="EMBL/GenBank/DDBJ databases">
        <authorList>
            <person name="Mudge J."/>
            <person name="Ramaraj T."/>
            <person name="Lindquist I.E."/>
            <person name="Bharti A.K."/>
            <person name="Sundararajan A."/>
            <person name="Cameron C.T."/>
            <person name="Woodward J.E."/>
            <person name="May G.D."/>
            <person name="Brubaker C."/>
            <person name="Broadhvest J."/>
            <person name="Wilkins T.A."/>
        </authorList>
    </citation>
    <scope>NUCLEOTIDE SEQUENCE</scope>
    <source>
        <strain evidence="2">cv. AKA8401</strain>
    </source>
</reference>
<evidence type="ECO:0000313" key="1">
    <source>
        <dbReference type="EMBL" id="KHG18506.1"/>
    </source>
</evidence>
<accession>A0A0B0P554</accession>
<evidence type="ECO:0000313" key="2">
    <source>
        <dbReference type="Proteomes" id="UP000032142"/>
    </source>
</evidence>
<keyword evidence="1" id="KW-0489">Methyltransferase</keyword>
<dbReference type="EMBL" id="KN410763">
    <property type="protein sequence ID" value="KHG18506.1"/>
    <property type="molecule type" value="Genomic_DNA"/>
</dbReference>
<sequence>MSGLPVQAKSLITKNTLSELGFELPVQAKFRPNSNYPSRLNRVHIYSSGGSIIQGTPIRARFLSIFEITDYPSGLNPYYNTCRISIHM</sequence>
<keyword evidence="2" id="KW-1185">Reference proteome</keyword>
<organism evidence="1 2">
    <name type="scientific">Gossypium arboreum</name>
    <name type="common">Tree cotton</name>
    <name type="synonym">Gossypium nanking</name>
    <dbReference type="NCBI Taxonomy" id="29729"/>
    <lineage>
        <taxon>Eukaryota</taxon>
        <taxon>Viridiplantae</taxon>
        <taxon>Streptophyta</taxon>
        <taxon>Embryophyta</taxon>
        <taxon>Tracheophyta</taxon>
        <taxon>Spermatophyta</taxon>
        <taxon>Magnoliopsida</taxon>
        <taxon>eudicotyledons</taxon>
        <taxon>Gunneridae</taxon>
        <taxon>Pentapetalae</taxon>
        <taxon>rosids</taxon>
        <taxon>malvids</taxon>
        <taxon>Malvales</taxon>
        <taxon>Malvaceae</taxon>
        <taxon>Malvoideae</taxon>
        <taxon>Gossypium</taxon>
    </lineage>
</organism>
<dbReference type="Proteomes" id="UP000032142">
    <property type="component" value="Unassembled WGS sequence"/>
</dbReference>
<dbReference type="AlphaFoldDB" id="A0A0B0P554"/>
<keyword evidence="1" id="KW-0830">Ubiquinone</keyword>
<gene>
    <name evidence="1" type="ORF">F383_26381</name>
</gene>